<dbReference type="InterPro" id="IPR007213">
    <property type="entry name" value="Ppm1/Ppm2/Tcmp"/>
</dbReference>
<dbReference type="NCBIfam" id="TIGR00027">
    <property type="entry name" value="mthyl_TIGR00027"/>
    <property type="match status" value="1"/>
</dbReference>
<dbReference type="EMBL" id="LQPZ01000028">
    <property type="protein sequence ID" value="ORX03366.1"/>
    <property type="molecule type" value="Genomic_DNA"/>
</dbReference>
<dbReference type="Gene3D" id="3.40.50.150">
    <property type="entry name" value="Vaccinia Virus protein VP39"/>
    <property type="match status" value="1"/>
</dbReference>
<accession>A0A1X2EIP6</accession>
<dbReference type="STRING" id="1798.AWC30_10770"/>
<dbReference type="InterPro" id="IPR029063">
    <property type="entry name" value="SAM-dependent_MTases_sf"/>
</dbReference>
<comment type="function">
    <text evidence="1 6">Exhibits S-adenosyl-L-methionine-dependent methyltransferase activity.</text>
</comment>
<evidence type="ECO:0000256" key="6">
    <source>
        <dbReference type="RuleBase" id="RU362030"/>
    </source>
</evidence>
<dbReference type="SUPFAM" id="SSF53335">
    <property type="entry name" value="S-adenosyl-L-methionine-dependent methyltransferases"/>
    <property type="match status" value="1"/>
</dbReference>
<evidence type="ECO:0000256" key="3">
    <source>
        <dbReference type="ARBA" id="ARBA00022603"/>
    </source>
</evidence>
<organism evidence="7 8">
    <name type="scientific">Mycolicibacillus trivialis</name>
    <dbReference type="NCBI Taxonomy" id="1798"/>
    <lineage>
        <taxon>Bacteria</taxon>
        <taxon>Bacillati</taxon>
        <taxon>Actinomycetota</taxon>
        <taxon>Actinomycetes</taxon>
        <taxon>Mycobacteriales</taxon>
        <taxon>Mycobacteriaceae</taxon>
        <taxon>Mycolicibacillus</taxon>
    </lineage>
</organism>
<protein>
    <recommendedName>
        <fullName evidence="6">S-adenosyl-L-methionine-dependent methyltransferase</fullName>
        <ecNumber evidence="6">2.1.1.-</ecNumber>
    </recommendedName>
</protein>
<keyword evidence="4 7" id="KW-0808">Transferase</keyword>
<dbReference type="PANTHER" id="PTHR43619:SF2">
    <property type="entry name" value="S-ADENOSYL-L-METHIONINE-DEPENDENT METHYLTRANSFERASES SUPERFAMILY PROTEIN"/>
    <property type="match status" value="1"/>
</dbReference>
<proteinExistence type="inferred from homology"/>
<keyword evidence="3 6" id="KW-0489">Methyltransferase</keyword>
<dbReference type="AlphaFoldDB" id="A0A1X2EIP6"/>
<dbReference type="Pfam" id="PF04072">
    <property type="entry name" value="LCM"/>
    <property type="match status" value="1"/>
</dbReference>
<evidence type="ECO:0000313" key="7">
    <source>
        <dbReference type="EMBL" id="ORX03366.1"/>
    </source>
</evidence>
<dbReference type="Proteomes" id="UP000193090">
    <property type="component" value="Unassembled WGS sequence"/>
</dbReference>
<comment type="similarity">
    <text evidence="2 6">Belongs to the UPF0677 family.</text>
</comment>
<evidence type="ECO:0000256" key="4">
    <source>
        <dbReference type="ARBA" id="ARBA00022679"/>
    </source>
</evidence>
<dbReference type="GO" id="GO:0032259">
    <property type="term" value="P:methylation"/>
    <property type="evidence" value="ECO:0007669"/>
    <property type="project" value="UniProtKB-KW"/>
</dbReference>
<comment type="caution">
    <text evidence="7">The sequence shown here is derived from an EMBL/GenBank/DDBJ whole genome shotgun (WGS) entry which is preliminary data.</text>
</comment>
<evidence type="ECO:0000256" key="1">
    <source>
        <dbReference type="ARBA" id="ARBA00003907"/>
    </source>
</evidence>
<evidence type="ECO:0000256" key="5">
    <source>
        <dbReference type="ARBA" id="ARBA00022691"/>
    </source>
</evidence>
<keyword evidence="8" id="KW-1185">Reference proteome</keyword>
<name>A0A1X2EIP6_9MYCO</name>
<reference evidence="7 8" key="1">
    <citation type="submission" date="2016-01" db="EMBL/GenBank/DDBJ databases">
        <title>The new phylogeny of the genus Mycobacterium.</title>
        <authorList>
            <person name="Tarcisio F."/>
            <person name="Conor M."/>
            <person name="Antonella G."/>
            <person name="Elisabetta G."/>
            <person name="Giulia F.S."/>
            <person name="Sara T."/>
            <person name="Anna F."/>
            <person name="Clotilde B."/>
            <person name="Roberto B."/>
            <person name="Veronica D.S."/>
            <person name="Fabio R."/>
            <person name="Monica P."/>
            <person name="Olivier J."/>
            <person name="Enrico T."/>
            <person name="Nicola S."/>
        </authorList>
    </citation>
    <scope>NUCLEOTIDE SEQUENCE [LARGE SCALE GENOMIC DNA]</scope>
    <source>
        <strain evidence="7 8">DSM 44153</strain>
    </source>
</reference>
<sequence length="296" mass="32132">MARSDGDTWDIVTSVGLTALGVCASRALDAELTPPLADDEFAAGFVAAAGEPNLAAAVANRDLSTAAGFNANWVGVRTRFFDDYYAAATADAIPQAVIVAAGLDARAYRLSWPPDHTLFEVDQPRVLDFKQQVLDERTAVPTTRRVTVAVDLREDWATALTGAGFDPARPAAWAMEGLLPYLPGSAQDALFEQVHALSAPGSRIAAELGPDPGTLTRFADYLRDFGGDPTQAPIGELWYDDPRRDTPAWLTERGWTVRPVDLVERAATDYGRPFGELPEFFETLLRTKFFTAVRGR</sequence>
<gene>
    <name evidence="7" type="ORF">AWC30_10770</name>
</gene>
<dbReference type="GO" id="GO:0008168">
    <property type="term" value="F:methyltransferase activity"/>
    <property type="evidence" value="ECO:0007669"/>
    <property type="project" value="UniProtKB-UniRule"/>
</dbReference>
<dbReference type="RefSeq" id="WP_085110158.1">
    <property type="nucleotide sequence ID" value="NZ_JACKSN010000012.1"/>
</dbReference>
<dbReference type="InterPro" id="IPR011610">
    <property type="entry name" value="SAM_mthyl_Trfase_ML2640-like"/>
</dbReference>
<evidence type="ECO:0000256" key="2">
    <source>
        <dbReference type="ARBA" id="ARBA00008138"/>
    </source>
</evidence>
<dbReference type="OrthoDB" id="9806164at2"/>
<dbReference type="EC" id="2.1.1.-" evidence="6"/>
<evidence type="ECO:0000313" key="8">
    <source>
        <dbReference type="Proteomes" id="UP000193090"/>
    </source>
</evidence>
<keyword evidence="5 6" id="KW-0949">S-adenosyl-L-methionine</keyword>
<dbReference type="PANTHER" id="PTHR43619">
    <property type="entry name" value="S-ADENOSYL-L-METHIONINE-DEPENDENT METHYLTRANSFERASE YKTD-RELATED"/>
    <property type="match status" value="1"/>
</dbReference>